<comment type="caution">
    <text evidence="14">The sequence shown here is derived from an EMBL/GenBank/DDBJ whole genome shotgun (WGS) entry which is preliminary data.</text>
</comment>
<dbReference type="Proteomes" id="UP001217089">
    <property type="component" value="Unassembled WGS sequence"/>
</dbReference>
<keyword evidence="7 12" id="KW-0472">Membrane</keyword>
<comment type="subcellular location">
    <subcellularLocation>
        <location evidence="2">Cell membrane</location>
        <topology evidence="2">Single-pass membrane protein</topology>
    </subcellularLocation>
    <subcellularLocation>
        <location evidence="1">Cytoplasm</location>
        <location evidence="1">Cytoskeleton</location>
        <location evidence="1">Cilium basal body</location>
    </subcellularLocation>
</comment>
<evidence type="ECO:0000256" key="2">
    <source>
        <dbReference type="ARBA" id="ARBA00004162"/>
    </source>
</evidence>
<feature type="compositionally biased region" description="Low complexity" evidence="11">
    <location>
        <begin position="1052"/>
        <end position="1063"/>
    </location>
</feature>
<keyword evidence="3" id="KW-1003">Cell membrane</keyword>
<evidence type="ECO:0000256" key="10">
    <source>
        <dbReference type="SAM" id="Coils"/>
    </source>
</evidence>
<keyword evidence="15" id="KW-1185">Reference proteome</keyword>
<feature type="region of interest" description="Disordered" evidence="11">
    <location>
        <begin position="508"/>
        <end position="541"/>
    </location>
</feature>
<feature type="compositionally biased region" description="Basic residues" evidence="11">
    <location>
        <begin position="1079"/>
        <end position="1090"/>
    </location>
</feature>
<feature type="region of interest" description="Disordered" evidence="11">
    <location>
        <begin position="1052"/>
        <end position="1106"/>
    </location>
</feature>
<sequence>MVAYTSSIVLVLILTGCGCSHAFWLTDVMMVYLESNKVSTSGSNTANYDVGYLVSNSSVDSSAINTAKYVPYLVTATGQEVSVVSYSVASGPIESNSLITFEQIAQAYNTTASPDVVKFYLTVSNSGNSSAYGGYVNVDLTSGMDIDYGTIMGSDYLGPLNAQLALLRGDSYTSNLFYQHGFTALTFFMSLLLGMVLVAVGIFIFMVIRRRQRNRTTEPSGINEKQILREKGTVLMMDPNASMGHTIIDYSLDIVTTVKTDIGIEEQRNESSINALILVIQGLKHNKDITQTAEEVVINNFKKKKVQLDHDMDEEYKREMKKLYKKLSAKNKAIMSRKLQKHRESKKQLVSESGHLGDNEFAIRKRMELKELEQNTIDELQGQGKLSQEKVDWLIKEHKNTQNKLEKLYDEEISRQRMLLEEKLERRKALAKASEQQEDDHSDLLNTIAGQQVSLIQRAKKQGVISDATANELIEKIKEEMITLKEKLDKDKEKQEAELQKKLSALKRQRLADKKKQHEADLADYEKTHQSQQTDGPIDPVHYMEGKLKLQSQQRREMYDMENEVDEDHAEELRSLREDMVEQTKEQLHIKEDQLVNRLQQEGMTESKIRTLLNQHENQVKKLQEEQQKSRQEQERVLKEKLAKNRQEWARRKEAEKAEQQELREHENKIINLTLNKLKQKRMLEEKLAHKRTQQMMLLQQKHTKETEENNGEESDPESQVEVLNLLKKQAEQRMAILQGNKLDLEDEMESVRIEMLKERALALRDQEERLGAMVASLQVSKAREMAKIEEQQKAINNLKANLMDDLNARGILSDPECQAILQRHKDSQDEVNQRIEAQRSKQEKMLKQRLKDRLDQREKSMLEAQDIEIQRIMGSSKNKTAVKIKKMLIIHKHMVEMEKLRNTLDREVAQVLEDVKQQYEVKRMQALQEQELEFVAGLIRVGAFHQNDVMGVLQVLFPTKSDKQLKDIMSKIYDPKQTPSKNVEEEKSAPVKKPRKKRPQPAIPVYSDDDETVIHTKNEEYTYLDARPEPIGEVVEAQPIEGFNDRNELSPLYLKPLKQQQPRLPPIDTLPPPEAPTGKKKKKNKLLKKLAHETHDQGYYDEELL</sequence>
<evidence type="ECO:0000256" key="5">
    <source>
        <dbReference type="ARBA" id="ARBA00022692"/>
    </source>
</evidence>
<evidence type="ECO:0000256" key="13">
    <source>
        <dbReference type="SAM" id="SignalP"/>
    </source>
</evidence>
<feature type="coiled-coil region" evidence="10">
    <location>
        <begin position="782"/>
        <end position="868"/>
    </location>
</feature>
<feature type="compositionally biased region" description="Basic residues" evidence="11">
    <location>
        <begin position="991"/>
        <end position="1000"/>
    </location>
</feature>
<dbReference type="EMBL" id="JARBDR010000246">
    <property type="protein sequence ID" value="KAJ8317460.1"/>
    <property type="molecule type" value="Genomic_DNA"/>
</dbReference>
<feature type="coiled-coil region" evidence="10">
    <location>
        <begin position="895"/>
        <end position="930"/>
    </location>
</feature>
<keyword evidence="9" id="KW-0966">Cell projection</keyword>
<evidence type="ECO:0000256" key="12">
    <source>
        <dbReference type="SAM" id="Phobius"/>
    </source>
</evidence>
<dbReference type="PANTHER" id="PTHR16795:SF14">
    <property type="entry name" value="LIMBIN"/>
    <property type="match status" value="1"/>
</dbReference>
<keyword evidence="5 12" id="KW-0812">Transmembrane</keyword>
<keyword evidence="10" id="KW-0175">Coiled coil</keyword>
<keyword evidence="8" id="KW-0206">Cytoskeleton</keyword>
<evidence type="ECO:0000256" key="4">
    <source>
        <dbReference type="ARBA" id="ARBA00022490"/>
    </source>
</evidence>
<evidence type="ECO:0000256" key="7">
    <source>
        <dbReference type="ARBA" id="ARBA00023136"/>
    </source>
</evidence>
<feature type="compositionally biased region" description="Pro residues" evidence="11">
    <location>
        <begin position="1064"/>
        <end position="1076"/>
    </location>
</feature>
<evidence type="ECO:0000313" key="14">
    <source>
        <dbReference type="EMBL" id="KAJ8317460.1"/>
    </source>
</evidence>
<protein>
    <submittedName>
        <fullName evidence="14">Uncharacterized protein</fullName>
    </submittedName>
</protein>
<feature type="signal peptide" evidence="13">
    <location>
        <begin position="1"/>
        <end position="22"/>
    </location>
</feature>
<keyword evidence="13" id="KW-0732">Signal</keyword>
<evidence type="ECO:0000256" key="11">
    <source>
        <dbReference type="SAM" id="MobiDB-lite"/>
    </source>
</evidence>
<evidence type="ECO:0000313" key="15">
    <source>
        <dbReference type="Proteomes" id="UP001217089"/>
    </source>
</evidence>
<dbReference type="InterPro" id="IPR026501">
    <property type="entry name" value="Limbin/EVC"/>
</dbReference>
<evidence type="ECO:0000256" key="9">
    <source>
        <dbReference type="ARBA" id="ARBA00023273"/>
    </source>
</evidence>
<dbReference type="Pfam" id="PF12297">
    <property type="entry name" value="EVC2_like"/>
    <property type="match status" value="1"/>
</dbReference>
<feature type="chain" id="PRO_5045162083" evidence="13">
    <location>
        <begin position="23"/>
        <end position="1106"/>
    </location>
</feature>
<keyword evidence="6 12" id="KW-1133">Transmembrane helix</keyword>
<evidence type="ECO:0000256" key="6">
    <source>
        <dbReference type="ARBA" id="ARBA00022989"/>
    </source>
</evidence>
<reference evidence="14 15" key="1">
    <citation type="submission" date="2022-12" db="EMBL/GenBank/DDBJ databases">
        <title>Chromosome-level genome of Tegillarca granosa.</title>
        <authorList>
            <person name="Kim J."/>
        </authorList>
    </citation>
    <scope>NUCLEOTIDE SEQUENCE [LARGE SCALE GENOMIC DNA]</scope>
    <source>
        <strain evidence="14">Teg-2019</strain>
        <tissue evidence="14">Adductor muscle</tissue>
    </source>
</reference>
<feature type="coiled-coil region" evidence="10">
    <location>
        <begin position="391"/>
        <end position="440"/>
    </location>
</feature>
<dbReference type="InterPro" id="IPR022076">
    <property type="entry name" value="Limbin"/>
</dbReference>
<dbReference type="PANTHER" id="PTHR16795">
    <property type="entry name" value="LIMBIN/ELLIS-VAN CREVELD PROTEIN"/>
    <property type="match status" value="1"/>
</dbReference>
<feature type="coiled-coil region" evidence="10">
    <location>
        <begin position="606"/>
        <end position="676"/>
    </location>
</feature>
<accession>A0ABQ9FP12</accession>
<evidence type="ECO:0000256" key="3">
    <source>
        <dbReference type="ARBA" id="ARBA00022475"/>
    </source>
</evidence>
<gene>
    <name evidence="14" type="ORF">KUTeg_005364</name>
</gene>
<evidence type="ECO:0000256" key="1">
    <source>
        <dbReference type="ARBA" id="ARBA00004120"/>
    </source>
</evidence>
<feature type="compositionally biased region" description="Basic and acidic residues" evidence="11">
    <location>
        <begin position="510"/>
        <end position="529"/>
    </location>
</feature>
<feature type="coiled-coil region" evidence="10">
    <location>
        <begin position="721"/>
        <end position="755"/>
    </location>
</feature>
<feature type="transmembrane region" description="Helical" evidence="12">
    <location>
        <begin position="184"/>
        <end position="208"/>
    </location>
</feature>
<proteinExistence type="predicted"/>
<feature type="region of interest" description="Disordered" evidence="11">
    <location>
        <begin position="973"/>
        <end position="1012"/>
    </location>
</feature>
<name>A0ABQ9FP12_TEGGR</name>
<organism evidence="14 15">
    <name type="scientific">Tegillarca granosa</name>
    <name type="common">Malaysian cockle</name>
    <name type="synonym">Anadara granosa</name>
    <dbReference type="NCBI Taxonomy" id="220873"/>
    <lineage>
        <taxon>Eukaryota</taxon>
        <taxon>Metazoa</taxon>
        <taxon>Spiralia</taxon>
        <taxon>Lophotrochozoa</taxon>
        <taxon>Mollusca</taxon>
        <taxon>Bivalvia</taxon>
        <taxon>Autobranchia</taxon>
        <taxon>Pteriomorphia</taxon>
        <taxon>Arcoida</taxon>
        <taxon>Arcoidea</taxon>
        <taxon>Arcidae</taxon>
        <taxon>Tegillarca</taxon>
    </lineage>
</organism>
<evidence type="ECO:0000256" key="8">
    <source>
        <dbReference type="ARBA" id="ARBA00023212"/>
    </source>
</evidence>
<keyword evidence="4" id="KW-0963">Cytoplasm</keyword>